<dbReference type="GO" id="GO:0016491">
    <property type="term" value="F:oxidoreductase activity"/>
    <property type="evidence" value="ECO:0007669"/>
    <property type="project" value="InterPro"/>
</dbReference>
<organism evidence="3 4">
    <name type="scientific">Heliocybe sulcata</name>
    <dbReference type="NCBI Taxonomy" id="5364"/>
    <lineage>
        <taxon>Eukaryota</taxon>
        <taxon>Fungi</taxon>
        <taxon>Dikarya</taxon>
        <taxon>Basidiomycota</taxon>
        <taxon>Agaricomycotina</taxon>
        <taxon>Agaricomycetes</taxon>
        <taxon>Gloeophyllales</taxon>
        <taxon>Gloeophyllaceae</taxon>
        <taxon>Heliocybe</taxon>
    </lineage>
</organism>
<evidence type="ECO:0000256" key="2">
    <source>
        <dbReference type="SAM" id="MobiDB-lite"/>
    </source>
</evidence>
<sequence length="162" mass="18660">MKAEKKIKKPEKALEDKKPDLVTIEGQIAHSARKLRNAQWIKEQHTEFTDAAQKYYPESIELIKELTGASQVAPFGPHAAIRRRRPGEIEDTRRVHRPLPPSEAPLVMERRFQVIDFWHLITHATLDWPLAFCDFKSVDAKDFTPTTLASPDYNDETMSVKL</sequence>
<reference evidence="3 4" key="1">
    <citation type="journal article" date="2019" name="Nat. Ecol. Evol.">
        <title>Megaphylogeny resolves global patterns of mushroom evolution.</title>
        <authorList>
            <person name="Varga T."/>
            <person name="Krizsan K."/>
            <person name="Foldi C."/>
            <person name="Dima B."/>
            <person name="Sanchez-Garcia M."/>
            <person name="Sanchez-Ramirez S."/>
            <person name="Szollosi G.J."/>
            <person name="Szarkandi J.G."/>
            <person name="Papp V."/>
            <person name="Albert L."/>
            <person name="Andreopoulos W."/>
            <person name="Angelini C."/>
            <person name="Antonin V."/>
            <person name="Barry K.W."/>
            <person name="Bougher N.L."/>
            <person name="Buchanan P."/>
            <person name="Buyck B."/>
            <person name="Bense V."/>
            <person name="Catcheside P."/>
            <person name="Chovatia M."/>
            <person name="Cooper J."/>
            <person name="Damon W."/>
            <person name="Desjardin D."/>
            <person name="Finy P."/>
            <person name="Geml J."/>
            <person name="Haridas S."/>
            <person name="Hughes K."/>
            <person name="Justo A."/>
            <person name="Karasinski D."/>
            <person name="Kautmanova I."/>
            <person name="Kiss B."/>
            <person name="Kocsube S."/>
            <person name="Kotiranta H."/>
            <person name="LaButti K.M."/>
            <person name="Lechner B.E."/>
            <person name="Liimatainen K."/>
            <person name="Lipzen A."/>
            <person name="Lukacs Z."/>
            <person name="Mihaltcheva S."/>
            <person name="Morgado L.N."/>
            <person name="Niskanen T."/>
            <person name="Noordeloos M.E."/>
            <person name="Ohm R.A."/>
            <person name="Ortiz-Santana B."/>
            <person name="Ovrebo C."/>
            <person name="Racz N."/>
            <person name="Riley R."/>
            <person name="Savchenko A."/>
            <person name="Shiryaev A."/>
            <person name="Soop K."/>
            <person name="Spirin V."/>
            <person name="Szebenyi C."/>
            <person name="Tomsovsky M."/>
            <person name="Tulloss R.E."/>
            <person name="Uehling J."/>
            <person name="Grigoriev I.V."/>
            <person name="Vagvolgyi C."/>
            <person name="Papp T."/>
            <person name="Martin F.M."/>
            <person name="Miettinen O."/>
            <person name="Hibbett D.S."/>
            <person name="Nagy L.G."/>
        </authorList>
    </citation>
    <scope>NUCLEOTIDE SEQUENCE [LARGE SCALE GENOMIC DNA]</scope>
    <source>
        <strain evidence="3 4">OMC1185</strain>
    </source>
</reference>
<dbReference type="EMBL" id="ML213517">
    <property type="protein sequence ID" value="TFK48883.1"/>
    <property type="molecule type" value="Genomic_DNA"/>
</dbReference>
<feature type="region of interest" description="Disordered" evidence="2">
    <location>
        <begin position="82"/>
        <end position="101"/>
    </location>
</feature>
<accession>A0A5C3MVD5</accession>
<dbReference type="PANTHER" id="PTHR34598">
    <property type="entry name" value="BLL6449 PROTEIN"/>
    <property type="match status" value="1"/>
</dbReference>
<protein>
    <submittedName>
        <fullName evidence="3">Uncharacterized protein</fullName>
    </submittedName>
</protein>
<dbReference type="PANTHER" id="PTHR34598:SF3">
    <property type="entry name" value="OXIDOREDUCTASE AN1597"/>
    <property type="match status" value="1"/>
</dbReference>
<dbReference type="AlphaFoldDB" id="A0A5C3MVD5"/>
<dbReference type="OrthoDB" id="412788at2759"/>
<proteinExistence type="inferred from homology"/>
<evidence type="ECO:0000313" key="4">
    <source>
        <dbReference type="Proteomes" id="UP000305948"/>
    </source>
</evidence>
<gene>
    <name evidence="3" type="ORF">OE88DRAFT_433467</name>
</gene>
<dbReference type="InterPro" id="IPR044053">
    <property type="entry name" value="AsaB-like"/>
</dbReference>
<evidence type="ECO:0000256" key="1">
    <source>
        <dbReference type="ARBA" id="ARBA00023604"/>
    </source>
</evidence>
<dbReference type="STRING" id="5364.A0A5C3MVD5"/>
<comment type="similarity">
    <text evidence="1">Belongs to the asaB hydroxylase/desaturase family.</text>
</comment>
<evidence type="ECO:0000313" key="3">
    <source>
        <dbReference type="EMBL" id="TFK48883.1"/>
    </source>
</evidence>
<keyword evidence="4" id="KW-1185">Reference proteome</keyword>
<name>A0A5C3MVD5_9AGAM</name>
<dbReference type="Proteomes" id="UP000305948">
    <property type="component" value="Unassembled WGS sequence"/>
</dbReference>